<evidence type="ECO:0000313" key="1">
    <source>
        <dbReference type="EMBL" id="SFU67717.1"/>
    </source>
</evidence>
<proteinExistence type="predicted"/>
<evidence type="ECO:0000313" key="2">
    <source>
        <dbReference type="Proteomes" id="UP000198817"/>
    </source>
</evidence>
<dbReference type="EMBL" id="FPBT01000031">
    <property type="protein sequence ID" value="SFU67717.1"/>
    <property type="molecule type" value="Genomic_DNA"/>
</dbReference>
<dbReference type="OrthoDB" id="9796842at2"/>
<dbReference type="STRING" id="155865.SAMN05216515_13413"/>
<organism evidence="1 2">
    <name type="scientific">Eubacterium pyruvativorans</name>
    <dbReference type="NCBI Taxonomy" id="155865"/>
    <lineage>
        <taxon>Bacteria</taxon>
        <taxon>Bacillati</taxon>
        <taxon>Bacillota</taxon>
        <taxon>Clostridia</taxon>
        <taxon>Eubacteriales</taxon>
        <taxon>Eubacteriaceae</taxon>
        <taxon>Eubacterium</taxon>
    </lineage>
</organism>
<dbReference type="AlphaFoldDB" id="A0A1I7I467"/>
<name>A0A1I7I467_9FIRM</name>
<accession>A0A1I7I467</accession>
<reference evidence="1 2" key="1">
    <citation type="submission" date="2016-10" db="EMBL/GenBank/DDBJ databases">
        <authorList>
            <person name="de Groot N.N."/>
        </authorList>
    </citation>
    <scope>NUCLEOTIDE SEQUENCE [LARGE SCALE GENOMIC DNA]</scope>
    <source>
        <strain evidence="1 2">KHGC13</strain>
    </source>
</reference>
<protein>
    <recommendedName>
        <fullName evidence="3">Ribbon-helix-helix protein, copG family</fullName>
    </recommendedName>
</protein>
<dbReference type="RefSeq" id="WP_090471998.1">
    <property type="nucleotide sequence ID" value="NZ_FOWF01000034.1"/>
</dbReference>
<dbReference type="Proteomes" id="UP000198817">
    <property type="component" value="Unassembled WGS sequence"/>
</dbReference>
<keyword evidence="2" id="KW-1185">Reference proteome</keyword>
<gene>
    <name evidence="1" type="ORF">SAMN05216508_13112</name>
</gene>
<sequence>MGRRGRKKQFWLTEQQADDLAEKAKRACMTETDLIRLLLRGYVPPERPGPEFFKDMNRISEFAERLQTLSAVTSGVEAQELLSSEAEAWRGFRLEMERKYLMPERRKSEWQ</sequence>
<evidence type="ECO:0008006" key="3">
    <source>
        <dbReference type="Google" id="ProtNLM"/>
    </source>
</evidence>